<gene>
    <name evidence="3" type="ORF">DN752_09580</name>
</gene>
<reference evidence="3 4" key="1">
    <citation type="submission" date="2018-06" db="EMBL/GenBank/DDBJ databases">
        <title>Echinicola strongylocentroti sp. nov., isolated from a sea urchin Strongylocentrotus intermedius.</title>
        <authorList>
            <person name="Bae S.S."/>
        </authorList>
    </citation>
    <scope>NUCLEOTIDE SEQUENCE [LARGE SCALE GENOMIC DNA]</scope>
    <source>
        <strain evidence="3 4">MEBiC08714</strain>
    </source>
</reference>
<dbReference type="RefSeq" id="WP_112786489.1">
    <property type="nucleotide sequence ID" value="NZ_CP030041.1"/>
</dbReference>
<protein>
    <submittedName>
        <fullName evidence="3">DUF4168 domain-containing protein</fullName>
    </submittedName>
</protein>
<evidence type="ECO:0000259" key="2">
    <source>
        <dbReference type="Pfam" id="PF13767"/>
    </source>
</evidence>
<organism evidence="3 4">
    <name type="scientific">Echinicola strongylocentroti</name>
    <dbReference type="NCBI Taxonomy" id="1795355"/>
    <lineage>
        <taxon>Bacteria</taxon>
        <taxon>Pseudomonadati</taxon>
        <taxon>Bacteroidota</taxon>
        <taxon>Cytophagia</taxon>
        <taxon>Cytophagales</taxon>
        <taxon>Cyclobacteriaceae</taxon>
        <taxon>Echinicola</taxon>
    </lineage>
</organism>
<dbReference type="InterPro" id="IPR025433">
    <property type="entry name" value="DUF4168"/>
</dbReference>
<dbReference type="EMBL" id="CP030041">
    <property type="protein sequence ID" value="AWW33122.1"/>
    <property type="molecule type" value="Genomic_DNA"/>
</dbReference>
<evidence type="ECO:0000256" key="1">
    <source>
        <dbReference type="SAM" id="SignalP"/>
    </source>
</evidence>
<keyword evidence="1" id="KW-0732">Signal</keyword>
<dbReference type="AlphaFoldDB" id="A0A2Z4IPX5"/>
<accession>A0A2Z4IPX5</accession>
<proteinExistence type="predicted"/>
<feature type="signal peptide" evidence="1">
    <location>
        <begin position="1"/>
        <end position="26"/>
    </location>
</feature>
<evidence type="ECO:0000313" key="4">
    <source>
        <dbReference type="Proteomes" id="UP000248688"/>
    </source>
</evidence>
<feature type="domain" description="DUF4168" evidence="2">
    <location>
        <begin position="41"/>
        <end position="92"/>
    </location>
</feature>
<evidence type="ECO:0000313" key="3">
    <source>
        <dbReference type="EMBL" id="AWW33122.1"/>
    </source>
</evidence>
<keyword evidence="4" id="KW-1185">Reference proteome</keyword>
<dbReference type="OrthoDB" id="838117at2"/>
<dbReference type="KEGG" id="est:DN752_09580"/>
<sequence length="168" mass="18793">MINFKQMTKVSLFSALLVMLGFSLHAQGISPQAPQNPAKASDFTDEEYDKFVSINAELIPVQQEVQGKMMDAIKAEGLEVQRFQELAQAQQSGSLKDASDDPEEIGKFNKAGQQVMTIQKEVQTKAQGLIEENDLSVQKFQQMSMAYNQSEEVRAKVDTLISEKMEEQ</sequence>
<dbReference type="Proteomes" id="UP000248688">
    <property type="component" value="Chromosome"/>
</dbReference>
<dbReference type="Pfam" id="PF13767">
    <property type="entry name" value="DUF4168"/>
    <property type="match status" value="2"/>
</dbReference>
<feature type="domain" description="DUF4168" evidence="2">
    <location>
        <begin position="104"/>
        <end position="157"/>
    </location>
</feature>
<name>A0A2Z4IPX5_9BACT</name>
<feature type="chain" id="PRO_5016313939" evidence="1">
    <location>
        <begin position="27"/>
        <end position="168"/>
    </location>
</feature>